<gene>
    <name evidence="1" type="ORF">SCF082_LOCUS33691</name>
</gene>
<sequence length="669" mass="74867">MESDLVNSLEKIRDEPGIPINLKVNRILKVLQDKGYMYVQKLEPAWMSVHPDNRSGMMVNSHDVHEKGLHALQLGFDEKKLNESYCFELSSNLKQRDAQIGAMKRLAENSEMRLAPISGKERFMSVSSSHISQFCKAVACGACMTEVHELASVNQGCMSVDGFSAHFQDKEFERLAKEGWQWNCIKSEVEIECGWLPQLLQASMNTANMIGKEPKEMEIAMALAYQYKHSGSLEKACQECKSSTTLRYVDLICHFVRQYGGGEDFSLIKTLVGIQALFGSSVWLGEEFMTAVTKVDLKSKTTLYPFCRAAMVAANLGSSKTVDGIAKLLTRADLEKLKSPQQKTRLDACERLLKLTWDAMDKENVLNDKHSMKVLARFWIRSALWLTNKEGRGKEDTVHGSLEAIHDLFKQENAVHGCKEPPASDTEKHGDKVLSLNEAADAATIAAQTFPWLEKGCNYLRKDSSAIHRFDSMGPVNGIFVVRDLHGTESKVEVPHDELKHFRSTDKEMPCKIDDEVVSKLSLASCPAWAMEKEKAEVQAAVLDNCMRPAGLHQHADQKNFIFMTDGKVYANKTINKGALKIFPFGNVSVKLLGGGAAYQIMQPKVNVEKQSGAIPLFFWVGATKDEDLVNMEVQDVKYENWLSIPCLKNSRQIKAGQQLLVAVKDEED</sequence>
<organism evidence="1 2">
    <name type="scientific">Durusdinium trenchii</name>
    <dbReference type="NCBI Taxonomy" id="1381693"/>
    <lineage>
        <taxon>Eukaryota</taxon>
        <taxon>Sar</taxon>
        <taxon>Alveolata</taxon>
        <taxon>Dinophyceae</taxon>
        <taxon>Suessiales</taxon>
        <taxon>Symbiodiniaceae</taxon>
        <taxon>Durusdinium</taxon>
    </lineage>
</organism>
<evidence type="ECO:0000313" key="1">
    <source>
        <dbReference type="EMBL" id="CAK9066036.1"/>
    </source>
</evidence>
<evidence type="ECO:0000313" key="2">
    <source>
        <dbReference type="Proteomes" id="UP001642464"/>
    </source>
</evidence>
<comment type="caution">
    <text evidence="1">The sequence shown here is derived from an EMBL/GenBank/DDBJ whole genome shotgun (WGS) entry which is preliminary data.</text>
</comment>
<name>A0ABP0NRB1_9DINO</name>
<keyword evidence="2" id="KW-1185">Reference proteome</keyword>
<feature type="non-terminal residue" evidence="1">
    <location>
        <position position="669"/>
    </location>
</feature>
<reference evidence="1 2" key="1">
    <citation type="submission" date="2024-02" db="EMBL/GenBank/DDBJ databases">
        <authorList>
            <person name="Chen Y."/>
            <person name="Shah S."/>
            <person name="Dougan E. K."/>
            <person name="Thang M."/>
            <person name="Chan C."/>
        </authorList>
    </citation>
    <scope>NUCLEOTIDE SEQUENCE [LARGE SCALE GENOMIC DNA]</scope>
</reference>
<proteinExistence type="predicted"/>
<protein>
    <submittedName>
        <fullName evidence="1">Uncharacterized protein</fullName>
    </submittedName>
</protein>
<accession>A0ABP0NRB1</accession>
<dbReference type="EMBL" id="CAXAMM010030147">
    <property type="protein sequence ID" value="CAK9066036.1"/>
    <property type="molecule type" value="Genomic_DNA"/>
</dbReference>
<feature type="non-terminal residue" evidence="1">
    <location>
        <position position="1"/>
    </location>
</feature>
<dbReference type="Proteomes" id="UP001642464">
    <property type="component" value="Unassembled WGS sequence"/>
</dbReference>